<dbReference type="Pfam" id="PF02606">
    <property type="entry name" value="LpxK"/>
    <property type="match status" value="1"/>
</dbReference>
<dbReference type="KEGG" id="smiz:4412673_00003"/>
<sequence>MQLLRWLLLPFTILYTFIIWVRNKLYDLNILSSKTFDVKTIVIGNLAVGGAGKSPLTQKLIDHFRNKYKVATLSRGYGRKTKGFRLVQVDDLVENVGDEPLQFKKNFPDITISVDENRVEGIEILSKDHDLILLDDAYQHRKVKPSTSILVFEYQSILEPIFLLPTGQYRDTFNQTKRANLILISKCPDYIPFENKLKIQEKIRKHNSTASIYYSRIGYKEWISLNNTDIERPISKKNILLVTGIANPKPLVQQLSGQGIKLKHLKFADHHNFDDFDYKVIIGRFEKLNENKDAVLLTTEKDAQRLDMERLKDIPTYYIPIDILIENENEFFLELDSSLEKIQS</sequence>
<evidence type="ECO:0000256" key="3">
    <source>
        <dbReference type="ARBA" id="ARBA00012071"/>
    </source>
</evidence>
<comment type="pathway">
    <text evidence="2 13">Glycolipid biosynthesis; lipid IV(A) biosynthesis; lipid IV(A) from (3R)-3-hydroxytetradecanoyl-[acyl-carrier-protein] and UDP-N-acetyl-alpha-D-glucosamine: step 6/6.</text>
</comment>
<dbReference type="GO" id="GO:0005524">
    <property type="term" value="F:ATP binding"/>
    <property type="evidence" value="ECO:0007669"/>
    <property type="project" value="UniProtKB-UniRule"/>
</dbReference>
<evidence type="ECO:0000256" key="2">
    <source>
        <dbReference type="ARBA" id="ARBA00004870"/>
    </source>
</evidence>
<evidence type="ECO:0000313" key="14">
    <source>
        <dbReference type="EMBL" id="SNV34748.1"/>
    </source>
</evidence>
<dbReference type="HAMAP" id="MF_00409">
    <property type="entry name" value="LpxK"/>
    <property type="match status" value="1"/>
</dbReference>
<proteinExistence type="inferred from homology"/>
<evidence type="ECO:0000256" key="11">
    <source>
        <dbReference type="ARBA" id="ARBA00023098"/>
    </source>
</evidence>
<dbReference type="SUPFAM" id="SSF52540">
    <property type="entry name" value="P-loop containing nucleoside triphosphate hydrolases"/>
    <property type="match status" value="1"/>
</dbReference>
<dbReference type="InterPro" id="IPR003758">
    <property type="entry name" value="LpxK"/>
</dbReference>
<dbReference type="NCBIfam" id="TIGR00682">
    <property type="entry name" value="lpxK"/>
    <property type="match status" value="1"/>
</dbReference>
<evidence type="ECO:0000256" key="4">
    <source>
        <dbReference type="ARBA" id="ARBA00016436"/>
    </source>
</evidence>
<keyword evidence="10 13" id="KW-0067">ATP-binding</keyword>
<protein>
    <recommendedName>
        <fullName evidence="4 13">Tetraacyldisaccharide 4'-kinase</fullName>
        <ecNumber evidence="3 13">2.7.1.130</ecNumber>
    </recommendedName>
    <alternativeName>
        <fullName evidence="12 13">Lipid A 4'-kinase</fullName>
    </alternativeName>
</protein>
<accession>A0AAJ5BYD1</accession>
<dbReference type="GO" id="GO:0009245">
    <property type="term" value="P:lipid A biosynthetic process"/>
    <property type="evidence" value="ECO:0007669"/>
    <property type="project" value="UniProtKB-UniRule"/>
</dbReference>
<evidence type="ECO:0000256" key="1">
    <source>
        <dbReference type="ARBA" id="ARBA00002274"/>
    </source>
</evidence>
<evidence type="ECO:0000256" key="5">
    <source>
        <dbReference type="ARBA" id="ARBA00022516"/>
    </source>
</evidence>
<dbReference type="PANTHER" id="PTHR42724">
    <property type="entry name" value="TETRAACYLDISACCHARIDE 4'-KINASE"/>
    <property type="match status" value="1"/>
</dbReference>
<keyword evidence="5 13" id="KW-0444">Lipid biosynthesis</keyword>
<dbReference type="GO" id="GO:0009244">
    <property type="term" value="P:lipopolysaccharide core region biosynthetic process"/>
    <property type="evidence" value="ECO:0007669"/>
    <property type="project" value="TreeGrafter"/>
</dbReference>
<comment type="catalytic activity">
    <reaction evidence="13">
        <text>a lipid A disaccharide + ATP = a lipid IVA + ADP + H(+)</text>
        <dbReference type="Rhea" id="RHEA:67840"/>
        <dbReference type="ChEBI" id="CHEBI:15378"/>
        <dbReference type="ChEBI" id="CHEBI:30616"/>
        <dbReference type="ChEBI" id="CHEBI:176343"/>
        <dbReference type="ChEBI" id="CHEBI:176425"/>
        <dbReference type="ChEBI" id="CHEBI:456216"/>
        <dbReference type="EC" id="2.7.1.130"/>
    </reaction>
</comment>
<dbReference type="GO" id="GO:0009029">
    <property type="term" value="F:lipid-A 4'-kinase activity"/>
    <property type="evidence" value="ECO:0007669"/>
    <property type="project" value="UniProtKB-UniRule"/>
</dbReference>
<comment type="function">
    <text evidence="1 13">Transfers the gamma-phosphate of ATP to the 4'-position of a tetraacyldisaccharide 1-phosphate intermediate (termed DS-1-P) to form tetraacyldisaccharide 1,4'-bis-phosphate (lipid IVA).</text>
</comment>
<keyword evidence="7 13" id="KW-0808">Transferase</keyword>
<dbReference type="EMBL" id="LT906468">
    <property type="protein sequence ID" value="SNV34748.1"/>
    <property type="molecule type" value="Genomic_DNA"/>
</dbReference>
<keyword evidence="11 13" id="KW-0443">Lipid metabolism</keyword>
<keyword evidence="9 13" id="KW-0418">Kinase</keyword>
<dbReference type="Proteomes" id="UP000215355">
    <property type="component" value="Chromosome 1"/>
</dbReference>
<evidence type="ECO:0000256" key="9">
    <source>
        <dbReference type="ARBA" id="ARBA00022777"/>
    </source>
</evidence>
<evidence type="ECO:0000256" key="8">
    <source>
        <dbReference type="ARBA" id="ARBA00022741"/>
    </source>
</evidence>
<dbReference type="PANTHER" id="PTHR42724:SF1">
    <property type="entry name" value="TETRAACYLDISACCHARIDE 4'-KINASE, MITOCHONDRIAL-RELATED"/>
    <property type="match status" value="1"/>
</dbReference>
<keyword evidence="6 13" id="KW-0441">Lipid A biosynthesis</keyword>
<evidence type="ECO:0000313" key="15">
    <source>
        <dbReference type="Proteomes" id="UP000215355"/>
    </source>
</evidence>
<evidence type="ECO:0000256" key="10">
    <source>
        <dbReference type="ARBA" id="ARBA00022840"/>
    </source>
</evidence>
<reference evidence="14 15" key="1">
    <citation type="submission" date="2017-06" db="EMBL/GenBank/DDBJ databases">
        <authorList>
            <consortium name="Pathogen Informatics"/>
        </authorList>
    </citation>
    <scope>NUCLEOTIDE SEQUENCE [LARGE SCALE GENOMIC DNA]</scope>
    <source>
        <strain evidence="14 15">NCTC12149</strain>
    </source>
</reference>
<evidence type="ECO:0000256" key="13">
    <source>
        <dbReference type="HAMAP-Rule" id="MF_00409"/>
    </source>
</evidence>
<dbReference type="EC" id="2.7.1.130" evidence="3 13"/>
<dbReference type="AlphaFoldDB" id="A0AAJ5BYD1"/>
<evidence type="ECO:0000256" key="12">
    <source>
        <dbReference type="ARBA" id="ARBA00029757"/>
    </source>
</evidence>
<comment type="caution">
    <text evidence="13">Lacks conserved residue(s) required for the propagation of feature annotation.</text>
</comment>
<evidence type="ECO:0000256" key="7">
    <source>
        <dbReference type="ARBA" id="ARBA00022679"/>
    </source>
</evidence>
<organism evidence="14 15">
    <name type="scientific">Sphingobacterium mizutaii</name>
    <dbReference type="NCBI Taxonomy" id="1010"/>
    <lineage>
        <taxon>Bacteria</taxon>
        <taxon>Pseudomonadati</taxon>
        <taxon>Bacteroidota</taxon>
        <taxon>Sphingobacteriia</taxon>
        <taxon>Sphingobacteriales</taxon>
        <taxon>Sphingobacteriaceae</taxon>
        <taxon>Sphingobacterium</taxon>
    </lineage>
</organism>
<dbReference type="InterPro" id="IPR027417">
    <property type="entry name" value="P-loop_NTPase"/>
</dbReference>
<dbReference type="GO" id="GO:0005886">
    <property type="term" value="C:plasma membrane"/>
    <property type="evidence" value="ECO:0007669"/>
    <property type="project" value="TreeGrafter"/>
</dbReference>
<evidence type="ECO:0000256" key="6">
    <source>
        <dbReference type="ARBA" id="ARBA00022556"/>
    </source>
</evidence>
<name>A0AAJ5BYD1_9SPHI</name>
<dbReference type="RefSeq" id="WP_093099958.1">
    <property type="nucleotide sequence ID" value="NZ_FNGK01000005.1"/>
</dbReference>
<gene>
    <name evidence="13 14" type="primary">lpxK</name>
    <name evidence="14" type="ORF">SAMEA4412673_00003</name>
</gene>
<keyword evidence="8 13" id="KW-0547">Nucleotide-binding</keyword>
<comment type="similarity">
    <text evidence="13">Belongs to the LpxK family.</text>
</comment>